<proteinExistence type="predicted"/>
<reference evidence="1 2" key="1">
    <citation type="journal article" date="2015" name="PLoS Negl. Trop. Dis.">
        <title>Distribution of Plasmids in Distinct Leptospira Pathogenic Species.</title>
        <authorList>
            <person name="Wang Y."/>
            <person name="Zhuang X."/>
            <person name="Zhong Y."/>
            <person name="Zhang C."/>
            <person name="Zhang Y."/>
            <person name="Zeng L."/>
            <person name="Zhu Y."/>
            <person name="He P."/>
            <person name="Dong K."/>
            <person name="Pal U."/>
            <person name="Guo X."/>
            <person name="Qin J."/>
        </authorList>
    </citation>
    <scope>NUCLEOTIDE SEQUENCE [LARGE SCALE GENOMIC DNA]</scope>
    <source>
        <strain evidence="1 2">56604</strain>
    </source>
</reference>
<sequence>MLLNSDRKISSIPQKGRFETTTLSNSERYPTSFFQKKFETSCKKNPQFLKIYGKFFLLQNISIKKPDESCINPVRENER</sequence>
<evidence type="ECO:0000313" key="1">
    <source>
        <dbReference type="EMBL" id="ALO27299.1"/>
    </source>
</evidence>
<gene>
    <name evidence="1" type="ORF">LBBP_03094</name>
</gene>
<dbReference type="Proteomes" id="UP000058857">
    <property type="component" value="Chromosome 1"/>
</dbReference>
<evidence type="ECO:0000313" key="2">
    <source>
        <dbReference type="Proteomes" id="UP000058857"/>
    </source>
</evidence>
<dbReference type="EMBL" id="CP012029">
    <property type="protein sequence ID" value="ALO27299.1"/>
    <property type="molecule type" value="Genomic_DNA"/>
</dbReference>
<name>A0A0E3B5I9_LEPBO</name>
<organism evidence="1">
    <name type="scientific">Leptospira borgpetersenii serovar Ballum</name>
    <dbReference type="NCBI Taxonomy" id="280505"/>
    <lineage>
        <taxon>Bacteria</taxon>
        <taxon>Pseudomonadati</taxon>
        <taxon>Spirochaetota</taxon>
        <taxon>Spirochaetia</taxon>
        <taxon>Leptospirales</taxon>
        <taxon>Leptospiraceae</taxon>
        <taxon>Leptospira</taxon>
    </lineage>
</organism>
<accession>A0A0E3B5I9</accession>
<dbReference type="AlphaFoldDB" id="A0A0E3B5I9"/>
<dbReference type="PATRIC" id="fig|280505.15.peg.3018"/>
<protein>
    <submittedName>
        <fullName evidence="1">Uncharacterized protein</fullName>
    </submittedName>
</protein>